<reference evidence="3" key="1">
    <citation type="submission" date="2018-05" db="EMBL/GenBank/DDBJ databases">
        <title>Draft genome sequence of Stemphylium lycopersici strain CIDEFI 213.</title>
        <authorList>
            <person name="Medina R."/>
            <person name="Franco M.E.E."/>
            <person name="Lucentini C.G."/>
            <person name="Saparrat M.C.N."/>
            <person name="Balatti P.A."/>
        </authorList>
    </citation>
    <scope>NUCLEOTIDE SEQUENCE [LARGE SCALE GENOMIC DNA]</scope>
    <source>
        <strain evidence="3">CIDEFI 213</strain>
    </source>
</reference>
<organism evidence="2 3">
    <name type="scientific">Stemphylium lycopersici</name>
    <name type="common">Tomato gray leaf spot disease fungus</name>
    <name type="synonym">Thyrospora lycopersici</name>
    <dbReference type="NCBI Taxonomy" id="183478"/>
    <lineage>
        <taxon>Eukaryota</taxon>
        <taxon>Fungi</taxon>
        <taxon>Dikarya</taxon>
        <taxon>Ascomycota</taxon>
        <taxon>Pezizomycotina</taxon>
        <taxon>Dothideomycetes</taxon>
        <taxon>Pleosporomycetidae</taxon>
        <taxon>Pleosporales</taxon>
        <taxon>Pleosporineae</taxon>
        <taxon>Pleosporaceae</taxon>
        <taxon>Stemphylium</taxon>
    </lineage>
</organism>
<feature type="compositionally biased region" description="Polar residues" evidence="1">
    <location>
        <begin position="109"/>
        <end position="125"/>
    </location>
</feature>
<evidence type="ECO:0000313" key="3">
    <source>
        <dbReference type="Proteomes" id="UP000249619"/>
    </source>
</evidence>
<sequence length="359" mass="40232">MTSQYCASVEPTTNMLPCKLSGTFGAGACNTQVIFPKTTRKTHESLSEMLSRYPSFQRLPYSFSNLYPNLSAHLPALLPPFAMGSPDKSRVDSPDPASRNSGSKKDESQSLMDTNQSVPIPSKASSVRFGRLPSNEVTRKAPLMGTFRTLHPSPSKTGRKFPKSKQQRSVSRRQNPVPSENPIRERLRSAVVKRPGKQKRVVLYDKAEEEEDSDDEDDKEEEATATAKTQEIADSVNKEATENNEEPEDDGETEDALTSEESNKDSASSVGRHPKHDYEVPAELEGLRRALGSDSWNEYIYLVESLWLNKITAYEFERSSKPIFSTYDGRTRKKIYGVVTRMMIKPQLRETEVGQQAVV</sequence>
<keyword evidence="3" id="KW-1185">Reference proteome</keyword>
<accession>A0A364MU04</accession>
<comment type="caution">
    <text evidence="2">The sequence shown here is derived from an EMBL/GenBank/DDBJ whole genome shotgun (WGS) entry which is preliminary data.</text>
</comment>
<dbReference type="Proteomes" id="UP000249619">
    <property type="component" value="Unassembled WGS sequence"/>
</dbReference>
<protein>
    <submittedName>
        <fullName evidence="2">Uncharacterized protein</fullName>
    </submittedName>
</protein>
<dbReference type="OrthoDB" id="3800185at2759"/>
<feature type="compositionally biased region" description="Acidic residues" evidence="1">
    <location>
        <begin position="242"/>
        <end position="258"/>
    </location>
</feature>
<dbReference type="AlphaFoldDB" id="A0A364MU04"/>
<proteinExistence type="predicted"/>
<evidence type="ECO:0000256" key="1">
    <source>
        <dbReference type="SAM" id="MobiDB-lite"/>
    </source>
</evidence>
<name>A0A364MU04_STELY</name>
<feature type="compositionally biased region" description="Polar residues" evidence="1">
    <location>
        <begin position="167"/>
        <end position="178"/>
    </location>
</feature>
<feature type="region of interest" description="Disordered" evidence="1">
    <location>
        <begin position="85"/>
        <end position="276"/>
    </location>
</feature>
<dbReference type="EMBL" id="QGDH01000180">
    <property type="protein sequence ID" value="RAR03509.1"/>
    <property type="molecule type" value="Genomic_DNA"/>
</dbReference>
<feature type="compositionally biased region" description="Acidic residues" evidence="1">
    <location>
        <begin position="207"/>
        <end position="223"/>
    </location>
</feature>
<gene>
    <name evidence="2" type="ORF">DDE83_008205</name>
</gene>
<evidence type="ECO:0000313" key="2">
    <source>
        <dbReference type="EMBL" id="RAR03509.1"/>
    </source>
</evidence>
<feature type="compositionally biased region" description="Basic residues" evidence="1">
    <location>
        <begin position="157"/>
        <end position="166"/>
    </location>
</feature>